<dbReference type="PANTHER" id="PTHR37418">
    <property type="entry name" value="3-KETO-5-AMINOHEXANOATE CLEAVAGE ENZYME-RELATED"/>
    <property type="match status" value="1"/>
</dbReference>
<dbReference type="PANTHER" id="PTHR37418:SF2">
    <property type="entry name" value="3-KETO-5-AMINOHEXANOATE CLEAVAGE ENZYME"/>
    <property type="match status" value="1"/>
</dbReference>
<evidence type="ECO:0000256" key="2">
    <source>
        <dbReference type="ARBA" id="ARBA00022679"/>
    </source>
</evidence>
<reference evidence="5 6" key="1">
    <citation type="submission" date="2024-05" db="EMBL/GenBank/DDBJ databases">
        <authorList>
            <person name="Jiang F."/>
        </authorList>
    </citation>
    <scope>NUCLEOTIDE SEQUENCE [LARGE SCALE GENOMIC DNA]</scope>
    <source>
        <strain evidence="5 6">LZ166</strain>
    </source>
</reference>
<comment type="caution">
    <text evidence="5">The sequence shown here is derived from an EMBL/GenBank/DDBJ whole genome shotgun (WGS) entry which is preliminary data.</text>
</comment>
<dbReference type="Pfam" id="PF05853">
    <property type="entry name" value="BKACE"/>
    <property type="match status" value="1"/>
</dbReference>
<name>A0ABV3SCI3_9HYPH</name>
<keyword evidence="3" id="KW-0479">Metal-binding</keyword>
<comment type="cofactor">
    <cofactor evidence="1">
        <name>Zn(2+)</name>
        <dbReference type="ChEBI" id="CHEBI:29105"/>
    </cofactor>
</comment>
<sequence>MARKNDKIIITCAVTGGVHTPTMSDALPITPDQIARQSIEAAEAGASIIHLHARDPETGKPTPDPAVFMQFLPRIKQSTDAVVNITTGGGLGMTVQERLAAPLKAEPELCSLNMGSMNFALHPLAGKYKEWKHSWEKPYLEATDDYIFRNTFRDIAYILKHLGEGCGTRFEHECYDVGHLYNLAHFVDQGLVKPPFLVQSIFGILGGIGADVENVAFMKQTADRLFGDDYVWSVLAAGRFQMPFITHAALLGGHVRVGLEDSLYIGKGKLAGSNAEQVAKIRKILEELGHGIASPAEAREMLALKGGDRVAF</sequence>
<evidence type="ECO:0000256" key="3">
    <source>
        <dbReference type="ARBA" id="ARBA00022723"/>
    </source>
</evidence>
<organism evidence="5 6">
    <name type="scientific">Aquibium pacificus</name>
    <dbReference type="NCBI Taxonomy" id="3153579"/>
    <lineage>
        <taxon>Bacteria</taxon>
        <taxon>Pseudomonadati</taxon>
        <taxon>Pseudomonadota</taxon>
        <taxon>Alphaproteobacteria</taxon>
        <taxon>Hyphomicrobiales</taxon>
        <taxon>Phyllobacteriaceae</taxon>
        <taxon>Aquibium</taxon>
    </lineage>
</organism>
<protein>
    <submittedName>
        <fullName evidence="5">3-keto-5-aminohexanoate cleavage protein</fullName>
    </submittedName>
</protein>
<keyword evidence="4" id="KW-0862">Zinc</keyword>
<dbReference type="EMBL" id="JBDPGJ010000001">
    <property type="protein sequence ID" value="MEX0404442.1"/>
    <property type="molecule type" value="Genomic_DNA"/>
</dbReference>
<dbReference type="InterPro" id="IPR013785">
    <property type="entry name" value="Aldolase_TIM"/>
</dbReference>
<proteinExistence type="predicted"/>
<dbReference type="Gene3D" id="3.20.20.70">
    <property type="entry name" value="Aldolase class I"/>
    <property type="match status" value="1"/>
</dbReference>
<keyword evidence="2" id="KW-0808">Transferase</keyword>
<keyword evidence="6" id="KW-1185">Reference proteome</keyword>
<accession>A0ABV3SCI3</accession>
<evidence type="ECO:0000256" key="1">
    <source>
        <dbReference type="ARBA" id="ARBA00001947"/>
    </source>
</evidence>
<evidence type="ECO:0000313" key="5">
    <source>
        <dbReference type="EMBL" id="MEX0404442.1"/>
    </source>
</evidence>
<dbReference type="Proteomes" id="UP001556692">
    <property type="component" value="Unassembled WGS sequence"/>
</dbReference>
<dbReference type="RefSeq" id="WP_367952330.1">
    <property type="nucleotide sequence ID" value="NZ_JBDPGJ010000001.1"/>
</dbReference>
<evidence type="ECO:0000313" key="6">
    <source>
        <dbReference type="Proteomes" id="UP001556692"/>
    </source>
</evidence>
<gene>
    <name evidence="5" type="ORF">ABGN05_02065</name>
</gene>
<evidence type="ECO:0000256" key="4">
    <source>
        <dbReference type="ARBA" id="ARBA00022833"/>
    </source>
</evidence>
<dbReference type="InterPro" id="IPR008567">
    <property type="entry name" value="BKACE"/>
</dbReference>